<feature type="domain" description="Thioredoxin" evidence="13">
    <location>
        <begin position="5"/>
        <end position="158"/>
    </location>
</feature>
<keyword evidence="4" id="KW-0575">Peroxidase</keyword>
<dbReference type="PROSITE" id="PS51352">
    <property type="entry name" value="THIOREDOXIN_2"/>
    <property type="match status" value="1"/>
</dbReference>
<evidence type="ECO:0000256" key="6">
    <source>
        <dbReference type="ARBA" id="ARBA00023002"/>
    </source>
</evidence>
<evidence type="ECO:0000256" key="10">
    <source>
        <dbReference type="ARBA" id="ARBA00038489"/>
    </source>
</evidence>
<dbReference type="EC" id="1.11.1.24" evidence="3"/>
<keyword evidence="5" id="KW-0049">Antioxidant</keyword>
<evidence type="ECO:0000256" key="12">
    <source>
        <dbReference type="ARBA" id="ARBA00049091"/>
    </source>
</evidence>
<dbReference type="EMBL" id="BMJI01000001">
    <property type="protein sequence ID" value="GGC80159.1"/>
    <property type="molecule type" value="Genomic_DNA"/>
</dbReference>
<keyword evidence="6" id="KW-0560">Oxidoreductase</keyword>
<proteinExistence type="inferred from homology"/>
<dbReference type="SUPFAM" id="SSF52833">
    <property type="entry name" value="Thioredoxin-like"/>
    <property type="match status" value="1"/>
</dbReference>
<dbReference type="InterPro" id="IPR050924">
    <property type="entry name" value="Peroxiredoxin_BCP/PrxQ"/>
</dbReference>
<dbReference type="InterPro" id="IPR000866">
    <property type="entry name" value="AhpC/TSA"/>
</dbReference>
<evidence type="ECO:0000256" key="5">
    <source>
        <dbReference type="ARBA" id="ARBA00022862"/>
    </source>
</evidence>
<keyword evidence="15" id="KW-1185">Reference proteome</keyword>
<dbReference type="Pfam" id="PF00578">
    <property type="entry name" value="AhpC-TSA"/>
    <property type="match status" value="1"/>
</dbReference>
<dbReference type="Gene3D" id="3.40.30.10">
    <property type="entry name" value="Glutaredoxin"/>
    <property type="match status" value="1"/>
</dbReference>
<reference evidence="15" key="1">
    <citation type="journal article" date="2019" name="Int. J. Syst. Evol. Microbiol.">
        <title>The Global Catalogue of Microorganisms (GCM) 10K type strain sequencing project: providing services to taxonomists for standard genome sequencing and annotation.</title>
        <authorList>
            <consortium name="The Broad Institute Genomics Platform"/>
            <consortium name="The Broad Institute Genome Sequencing Center for Infectious Disease"/>
            <person name="Wu L."/>
            <person name="Ma J."/>
        </authorList>
    </citation>
    <scope>NUCLEOTIDE SEQUENCE [LARGE SCALE GENOMIC DNA]</scope>
    <source>
        <strain evidence="15">CGMCC 1.15480</strain>
    </source>
</reference>
<evidence type="ECO:0000256" key="11">
    <source>
        <dbReference type="ARBA" id="ARBA00041373"/>
    </source>
</evidence>
<evidence type="ECO:0000256" key="2">
    <source>
        <dbReference type="ARBA" id="ARBA00011245"/>
    </source>
</evidence>
<evidence type="ECO:0000256" key="7">
    <source>
        <dbReference type="ARBA" id="ARBA00023157"/>
    </source>
</evidence>
<evidence type="ECO:0000259" key="13">
    <source>
        <dbReference type="PROSITE" id="PS51352"/>
    </source>
</evidence>
<dbReference type="PIRSF" id="PIRSF000239">
    <property type="entry name" value="AHPC"/>
    <property type="match status" value="1"/>
</dbReference>
<dbReference type="InterPro" id="IPR013766">
    <property type="entry name" value="Thioredoxin_domain"/>
</dbReference>
<comment type="function">
    <text evidence="1">Thiol-specific peroxidase that catalyzes the reduction of hydrogen peroxide and organic hydroperoxides to water and alcohols, respectively. Plays a role in cell protection against oxidative stress by detoxifying peroxides and as sensor of hydrogen peroxide-mediated signaling events.</text>
</comment>
<organism evidence="14 15">
    <name type="scientific">Tersicoccus solisilvae</name>
    <dbReference type="NCBI Taxonomy" id="1882339"/>
    <lineage>
        <taxon>Bacteria</taxon>
        <taxon>Bacillati</taxon>
        <taxon>Actinomycetota</taxon>
        <taxon>Actinomycetes</taxon>
        <taxon>Micrococcales</taxon>
        <taxon>Micrococcaceae</taxon>
        <taxon>Tersicoccus</taxon>
    </lineage>
</organism>
<sequence>MTVQLAPGDPAPSFSLPDATGGTVSLGDLAGGRVILYFYPAAFTPGCTAEACDFRDNLASLTGAGYTVLGVSKDPVETLADFTREYGLTFALLSDEDGTVAQRYGAWGERRRSDGTTSTGPLRSTFVISEDGAVVLADTNVTADGHVAQLRRDLGLDP</sequence>
<comment type="similarity">
    <text evidence="10">Belongs to the peroxiredoxin family. BCP/PrxQ subfamily.</text>
</comment>
<protein>
    <recommendedName>
        <fullName evidence="3">thioredoxin-dependent peroxiredoxin</fullName>
        <ecNumber evidence="3">1.11.1.24</ecNumber>
    </recommendedName>
    <alternativeName>
        <fullName evidence="11">Bacterioferritin comigratory protein</fullName>
    </alternativeName>
    <alternativeName>
        <fullName evidence="9">Thioredoxin peroxidase</fullName>
    </alternativeName>
</protein>
<evidence type="ECO:0000313" key="14">
    <source>
        <dbReference type="EMBL" id="GGC80159.1"/>
    </source>
</evidence>
<evidence type="ECO:0000313" key="15">
    <source>
        <dbReference type="Proteomes" id="UP000597761"/>
    </source>
</evidence>
<dbReference type="InterPro" id="IPR036249">
    <property type="entry name" value="Thioredoxin-like_sf"/>
</dbReference>
<comment type="caution">
    <text evidence="14">The sequence shown here is derived from an EMBL/GenBank/DDBJ whole genome shotgun (WGS) entry which is preliminary data.</text>
</comment>
<keyword evidence="7" id="KW-1015">Disulfide bond</keyword>
<evidence type="ECO:0000256" key="3">
    <source>
        <dbReference type="ARBA" id="ARBA00013017"/>
    </source>
</evidence>
<evidence type="ECO:0000256" key="1">
    <source>
        <dbReference type="ARBA" id="ARBA00003330"/>
    </source>
</evidence>
<evidence type="ECO:0000256" key="4">
    <source>
        <dbReference type="ARBA" id="ARBA00022559"/>
    </source>
</evidence>
<comment type="catalytic activity">
    <reaction evidence="12">
        <text>a hydroperoxide + [thioredoxin]-dithiol = an alcohol + [thioredoxin]-disulfide + H2O</text>
        <dbReference type="Rhea" id="RHEA:62620"/>
        <dbReference type="Rhea" id="RHEA-COMP:10698"/>
        <dbReference type="Rhea" id="RHEA-COMP:10700"/>
        <dbReference type="ChEBI" id="CHEBI:15377"/>
        <dbReference type="ChEBI" id="CHEBI:29950"/>
        <dbReference type="ChEBI" id="CHEBI:30879"/>
        <dbReference type="ChEBI" id="CHEBI:35924"/>
        <dbReference type="ChEBI" id="CHEBI:50058"/>
        <dbReference type="EC" id="1.11.1.24"/>
    </reaction>
</comment>
<dbReference type="Proteomes" id="UP000597761">
    <property type="component" value="Unassembled WGS sequence"/>
</dbReference>
<comment type="subunit">
    <text evidence="2">Monomer.</text>
</comment>
<dbReference type="PANTHER" id="PTHR42801:SF4">
    <property type="entry name" value="AHPC_TSA FAMILY PROTEIN"/>
    <property type="match status" value="1"/>
</dbReference>
<dbReference type="RefSeq" id="WP_229659687.1">
    <property type="nucleotide sequence ID" value="NZ_BMJI01000001.1"/>
</dbReference>
<dbReference type="InterPro" id="IPR024706">
    <property type="entry name" value="Peroxiredoxin_AhpC-typ"/>
</dbReference>
<dbReference type="PANTHER" id="PTHR42801">
    <property type="entry name" value="THIOREDOXIN-DEPENDENT PEROXIDE REDUCTASE"/>
    <property type="match status" value="1"/>
</dbReference>
<evidence type="ECO:0000256" key="9">
    <source>
        <dbReference type="ARBA" id="ARBA00032824"/>
    </source>
</evidence>
<dbReference type="CDD" id="cd03017">
    <property type="entry name" value="PRX_BCP"/>
    <property type="match status" value="1"/>
</dbReference>
<accession>A0ABQ1NMJ4</accession>
<evidence type="ECO:0000256" key="8">
    <source>
        <dbReference type="ARBA" id="ARBA00023284"/>
    </source>
</evidence>
<name>A0ABQ1NMJ4_9MICC</name>
<gene>
    <name evidence="14" type="primary">bcp</name>
    <name evidence="14" type="ORF">GCM10011512_03570</name>
</gene>
<keyword evidence="8" id="KW-0676">Redox-active center</keyword>